<reference evidence="2" key="1">
    <citation type="journal article" date="2015" name="Nature">
        <title>Complex archaea that bridge the gap between prokaryotes and eukaryotes.</title>
        <authorList>
            <person name="Spang A."/>
            <person name="Saw J.H."/>
            <person name="Jorgensen S.L."/>
            <person name="Zaremba-Niedzwiedzka K."/>
            <person name="Martijn J."/>
            <person name="Lind A.E."/>
            <person name="van Eijk R."/>
            <person name="Schleper C."/>
            <person name="Guy L."/>
            <person name="Ettema T.J."/>
        </authorList>
    </citation>
    <scope>NUCLEOTIDE SEQUENCE</scope>
</reference>
<dbReference type="AlphaFoldDB" id="A0A0F9BWU4"/>
<protein>
    <submittedName>
        <fullName evidence="2">Uncharacterized protein</fullName>
    </submittedName>
</protein>
<dbReference type="Gene3D" id="3.30.1200.10">
    <property type="entry name" value="YggU-like"/>
    <property type="match status" value="1"/>
</dbReference>
<accession>A0A0F9BWU4</accession>
<dbReference type="HAMAP" id="MF_00634">
    <property type="entry name" value="UPF0235"/>
    <property type="match status" value="1"/>
</dbReference>
<name>A0A0F9BWU4_9ZZZZ</name>
<dbReference type="SUPFAM" id="SSF69786">
    <property type="entry name" value="YggU-like"/>
    <property type="match status" value="1"/>
</dbReference>
<gene>
    <name evidence="2" type="ORF">LCGC14_2738640</name>
</gene>
<organism evidence="2">
    <name type="scientific">marine sediment metagenome</name>
    <dbReference type="NCBI Taxonomy" id="412755"/>
    <lineage>
        <taxon>unclassified sequences</taxon>
        <taxon>metagenomes</taxon>
        <taxon>ecological metagenomes</taxon>
    </lineage>
</organism>
<dbReference type="PANTHER" id="PTHR13420:SF7">
    <property type="entry name" value="UPF0235 PROTEIN C15ORF40"/>
    <property type="match status" value="1"/>
</dbReference>
<dbReference type="GO" id="GO:0005737">
    <property type="term" value="C:cytoplasm"/>
    <property type="evidence" value="ECO:0007669"/>
    <property type="project" value="TreeGrafter"/>
</dbReference>
<comment type="similarity">
    <text evidence="1">Belongs to the UPF0235 family.</text>
</comment>
<dbReference type="InterPro" id="IPR036591">
    <property type="entry name" value="YggU-like_sf"/>
</dbReference>
<evidence type="ECO:0000313" key="2">
    <source>
        <dbReference type="EMBL" id="KKK88886.1"/>
    </source>
</evidence>
<dbReference type="EMBL" id="LAZR01049760">
    <property type="protein sequence ID" value="KKK88886.1"/>
    <property type="molecule type" value="Genomic_DNA"/>
</dbReference>
<dbReference type="NCBIfam" id="TIGR00251">
    <property type="entry name" value="DUF167 family protein"/>
    <property type="match status" value="1"/>
</dbReference>
<dbReference type="SMART" id="SM01152">
    <property type="entry name" value="DUF167"/>
    <property type="match status" value="1"/>
</dbReference>
<dbReference type="PANTHER" id="PTHR13420">
    <property type="entry name" value="UPF0235 PROTEIN C15ORF40"/>
    <property type="match status" value="1"/>
</dbReference>
<evidence type="ECO:0000256" key="1">
    <source>
        <dbReference type="ARBA" id="ARBA00010364"/>
    </source>
</evidence>
<dbReference type="Pfam" id="PF02594">
    <property type="entry name" value="DUF167"/>
    <property type="match status" value="1"/>
</dbReference>
<proteinExistence type="inferred from homology"/>
<dbReference type="InterPro" id="IPR003746">
    <property type="entry name" value="DUF167"/>
</dbReference>
<comment type="caution">
    <text evidence="2">The sequence shown here is derived from an EMBL/GenBank/DDBJ whole genome shotgun (WGS) entry which is preliminary data.</text>
</comment>
<sequence>MLKIIKTATGATFKVRVQPGASKNEIVGVQQGALKVRISAPPVQGKANKALVNFLAKELGVKKSEIEIVSGHTSRVKTIKVIGEGTTGLKKMMDRLGC</sequence>